<dbReference type="GeneID" id="108697050"/>
<dbReference type="InterPro" id="IPR050918">
    <property type="entry name" value="CNF-like_PLA2_Inhibitor"/>
</dbReference>
<evidence type="ECO:0000256" key="3">
    <source>
        <dbReference type="SAM" id="Phobius"/>
    </source>
</evidence>
<dbReference type="CDD" id="cd23572">
    <property type="entry name" value="TFP_LU_ECD_PINLYP_rpt2"/>
    <property type="match status" value="1"/>
</dbReference>
<dbReference type="OrthoDB" id="9030094at2759"/>
<keyword evidence="3" id="KW-0812">Transmembrane</keyword>
<keyword evidence="5" id="KW-1185">Reference proteome</keyword>
<dbReference type="KEGG" id="xla:108697050"/>
<evidence type="ECO:0000256" key="2">
    <source>
        <dbReference type="ARBA" id="ARBA00022525"/>
    </source>
</evidence>
<dbReference type="CDD" id="cd00117">
    <property type="entry name" value="TFP"/>
    <property type="match status" value="1"/>
</dbReference>
<dbReference type="SUPFAM" id="SSF57302">
    <property type="entry name" value="Snake toxin-like"/>
    <property type="match status" value="2"/>
</dbReference>
<evidence type="ECO:0000313" key="5">
    <source>
        <dbReference type="Proteomes" id="UP000186698"/>
    </source>
</evidence>
<feature type="domain" description="UPAR/Ly6" evidence="4">
    <location>
        <begin position="206"/>
        <end position="265"/>
    </location>
</feature>
<feature type="domain" description="UPAR/Ly6" evidence="4">
    <location>
        <begin position="118"/>
        <end position="193"/>
    </location>
</feature>
<name>A0A8J1L8T1_XENLA</name>
<keyword evidence="3" id="KW-1133">Transmembrane helix</keyword>
<dbReference type="Pfam" id="PF00021">
    <property type="entry name" value="UPAR_LY6"/>
    <property type="match status" value="2"/>
</dbReference>
<sequence length="317" mass="35530">MPARKLPYKRAHGELCAARCCALSSRLRSVHRHKKPTAARSAIRKVARVTKRHSRGHSRGKVQEGETLLGFFKTKGCATANACRPVVVESYHNKCKKIDKASPLSVGISVNSLLCPVGYSYTDHVSHFSVHCEGVENVCLTEKIWTEFDKENDFEVIKRCAKSAECNRVGTYSSNIKKFTVNTTCCNSSMCFSPVPTFPTQVSTENGLTCPTCYAENSRQCILDEPMNCVGNENRCISFIKEEVFENTSTIQSFSGCTTDNICRLGSWAKKFLYKENQIFKTVRMEMICSHSIRLTNPVVSYLGFMLVGLRIIIFVI</sequence>
<comment type="subcellular location">
    <subcellularLocation>
        <location evidence="1">Secreted</location>
    </subcellularLocation>
</comment>
<dbReference type="PANTHER" id="PTHR20914">
    <property type="entry name" value="LY6/PLAUR DOMAIN-CONTAINING PROTEIN 8"/>
    <property type="match status" value="1"/>
</dbReference>
<evidence type="ECO:0000256" key="1">
    <source>
        <dbReference type="ARBA" id="ARBA00004613"/>
    </source>
</evidence>
<protein>
    <submittedName>
        <fullName evidence="6">Uncharacterized protein LOC108697050</fullName>
    </submittedName>
</protein>
<organism evidence="5 6">
    <name type="scientific">Xenopus laevis</name>
    <name type="common">African clawed frog</name>
    <dbReference type="NCBI Taxonomy" id="8355"/>
    <lineage>
        <taxon>Eukaryota</taxon>
        <taxon>Metazoa</taxon>
        <taxon>Chordata</taxon>
        <taxon>Craniata</taxon>
        <taxon>Vertebrata</taxon>
        <taxon>Euteleostomi</taxon>
        <taxon>Amphibia</taxon>
        <taxon>Batrachia</taxon>
        <taxon>Anura</taxon>
        <taxon>Pipoidea</taxon>
        <taxon>Pipidae</taxon>
        <taxon>Xenopodinae</taxon>
        <taxon>Xenopus</taxon>
        <taxon>Xenopus</taxon>
    </lineage>
</organism>
<evidence type="ECO:0000313" key="6">
    <source>
        <dbReference type="RefSeq" id="XP_041425020.1"/>
    </source>
</evidence>
<keyword evidence="2" id="KW-0964">Secreted</keyword>
<dbReference type="GO" id="GO:0005576">
    <property type="term" value="C:extracellular region"/>
    <property type="evidence" value="ECO:0007669"/>
    <property type="project" value="UniProtKB-SubCell"/>
</dbReference>
<keyword evidence="3" id="KW-0472">Membrane</keyword>
<evidence type="ECO:0000259" key="4">
    <source>
        <dbReference type="Pfam" id="PF00021"/>
    </source>
</evidence>
<dbReference type="RefSeq" id="XP_041425020.1">
    <property type="nucleotide sequence ID" value="XM_041569086.1"/>
</dbReference>
<accession>A0A8J1L8T1</accession>
<dbReference type="AlphaFoldDB" id="A0A8J1L8T1"/>
<reference evidence="6" key="1">
    <citation type="submission" date="2025-08" db="UniProtKB">
        <authorList>
            <consortium name="RefSeq"/>
        </authorList>
    </citation>
    <scope>IDENTIFICATION</scope>
    <source>
        <strain evidence="6">J_2021</strain>
        <tissue evidence="6">Erythrocytes</tissue>
    </source>
</reference>
<proteinExistence type="predicted"/>
<dbReference type="InterPro" id="IPR016054">
    <property type="entry name" value="LY6_UPA_recep-like"/>
</dbReference>
<dbReference type="PANTHER" id="PTHR20914:SF41">
    <property type="entry name" value="UROKINASE PLASMINOGEN ACTIVATOR SURFACE RECEPTOR-LIKE"/>
    <property type="match status" value="1"/>
</dbReference>
<dbReference type="Proteomes" id="UP000186698">
    <property type="component" value="Chromosome 7L"/>
</dbReference>
<dbReference type="InterPro" id="IPR045860">
    <property type="entry name" value="Snake_toxin-like_sf"/>
</dbReference>
<dbReference type="Gene3D" id="2.10.60.10">
    <property type="entry name" value="CD59"/>
    <property type="match status" value="2"/>
</dbReference>
<feature type="transmembrane region" description="Helical" evidence="3">
    <location>
        <begin position="299"/>
        <end position="316"/>
    </location>
</feature>
<gene>
    <name evidence="6" type="primary">LOC108697050</name>
</gene>